<gene>
    <name evidence="7" type="ORF">WJX84_011763</name>
</gene>
<evidence type="ECO:0000259" key="6">
    <source>
        <dbReference type="PROSITE" id="PS50089"/>
    </source>
</evidence>
<evidence type="ECO:0000256" key="1">
    <source>
        <dbReference type="ARBA" id="ARBA00022723"/>
    </source>
</evidence>
<dbReference type="GO" id="GO:0008270">
    <property type="term" value="F:zinc ion binding"/>
    <property type="evidence" value="ECO:0007669"/>
    <property type="project" value="UniProtKB-KW"/>
</dbReference>
<feature type="compositionally biased region" description="Polar residues" evidence="5">
    <location>
        <begin position="168"/>
        <end position="184"/>
    </location>
</feature>
<evidence type="ECO:0000313" key="7">
    <source>
        <dbReference type="EMBL" id="KAK9868493.1"/>
    </source>
</evidence>
<evidence type="ECO:0000313" key="8">
    <source>
        <dbReference type="Proteomes" id="UP001485043"/>
    </source>
</evidence>
<dbReference type="SUPFAM" id="SSF57850">
    <property type="entry name" value="RING/U-box"/>
    <property type="match status" value="1"/>
</dbReference>
<feature type="compositionally biased region" description="Polar residues" evidence="5">
    <location>
        <begin position="143"/>
        <end position="156"/>
    </location>
</feature>
<dbReference type="Pfam" id="PF13920">
    <property type="entry name" value="zf-C3HC4_3"/>
    <property type="match status" value="1"/>
</dbReference>
<feature type="region of interest" description="Disordered" evidence="5">
    <location>
        <begin position="1"/>
        <end position="44"/>
    </location>
</feature>
<dbReference type="SMART" id="SM00184">
    <property type="entry name" value="RING"/>
    <property type="match status" value="1"/>
</dbReference>
<accession>A0AAW1TGD2</accession>
<feature type="region of interest" description="Disordered" evidence="5">
    <location>
        <begin position="143"/>
        <end position="190"/>
    </location>
</feature>
<dbReference type="Proteomes" id="UP001485043">
    <property type="component" value="Unassembled WGS sequence"/>
</dbReference>
<dbReference type="GO" id="GO:0061630">
    <property type="term" value="F:ubiquitin protein ligase activity"/>
    <property type="evidence" value="ECO:0007669"/>
    <property type="project" value="TreeGrafter"/>
</dbReference>
<sequence>MQLDGPCGGAAAKARAEDTLDEHAARATPCPDAEAGGPHSQSASADELLDEVLQVIDEAASIVAKRMIASRAPMNQDIFVEQIVWQAVLGPSGTFGTGGWMFSREQELQMIRSRAAMRVAKHPSLYDLLQLRTRLGAAKSQLQQMASTTSSCTGRASTDPRRNREHAATSTAQQSESLPANPTESSGSSSAQAQAADTVLLYQGDDEDSLCVICMETLPDVAFQPCGHAVACGSCAAKVVARMNCCPVCRCQLLTGLPYASAQLHA</sequence>
<dbReference type="PANTHER" id="PTHR46858:SF5">
    <property type="entry name" value="E3 UBIQUITIN-PROTEIN LIGASE APD1-RELATED"/>
    <property type="match status" value="1"/>
</dbReference>
<dbReference type="AlphaFoldDB" id="A0AAW1TGD2"/>
<keyword evidence="3" id="KW-0862">Zinc</keyword>
<keyword evidence="2 4" id="KW-0863">Zinc-finger</keyword>
<dbReference type="Gene3D" id="3.30.40.10">
    <property type="entry name" value="Zinc/RING finger domain, C3HC4 (zinc finger)"/>
    <property type="match status" value="1"/>
</dbReference>
<feature type="domain" description="RING-type" evidence="6">
    <location>
        <begin position="211"/>
        <end position="250"/>
    </location>
</feature>
<feature type="compositionally biased region" description="Basic and acidic residues" evidence="5">
    <location>
        <begin position="14"/>
        <end position="25"/>
    </location>
</feature>
<dbReference type="PANTHER" id="PTHR46858">
    <property type="entry name" value="OS05G0521000 PROTEIN"/>
    <property type="match status" value="1"/>
</dbReference>
<keyword evidence="1" id="KW-0479">Metal-binding</keyword>
<dbReference type="PROSITE" id="PS50089">
    <property type="entry name" value="ZF_RING_2"/>
    <property type="match status" value="1"/>
</dbReference>
<feature type="compositionally biased region" description="Basic and acidic residues" evidence="5">
    <location>
        <begin position="158"/>
        <end position="167"/>
    </location>
</feature>
<keyword evidence="8" id="KW-1185">Reference proteome</keyword>
<evidence type="ECO:0000256" key="5">
    <source>
        <dbReference type="SAM" id="MobiDB-lite"/>
    </source>
</evidence>
<dbReference type="EMBL" id="JALJOV010000026">
    <property type="protein sequence ID" value="KAK9868493.1"/>
    <property type="molecule type" value="Genomic_DNA"/>
</dbReference>
<dbReference type="InterPro" id="IPR001841">
    <property type="entry name" value="Znf_RING"/>
</dbReference>
<dbReference type="InterPro" id="IPR013083">
    <property type="entry name" value="Znf_RING/FYVE/PHD"/>
</dbReference>
<organism evidence="7 8">
    <name type="scientific">Apatococcus fuscideae</name>
    <dbReference type="NCBI Taxonomy" id="2026836"/>
    <lineage>
        <taxon>Eukaryota</taxon>
        <taxon>Viridiplantae</taxon>
        <taxon>Chlorophyta</taxon>
        <taxon>core chlorophytes</taxon>
        <taxon>Trebouxiophyceae</taxon>
        <taxon>Chlorellales</taxon>
        <taxon>Chlorellaceae</taxon>
        <taxon>Apatococcus</taxon>
    </lineage>
</organism>
<reference evidence="7 8" key="1">
    <citation type="journal article" date="2024" name="Nat. Commun.">
        <title>Phylogenomics reveals the evolutionary origins of lichenization in chlorophyte algae.</title>
        <authorList>
            <person name="Puginier C."/>
            <person name="Libourel C."/>
            <person name="Otte J."/>
            <person name="Skaloud P."/>
            <person name="Haon M."/>
            <person name="Grisel S."/>
            <person name="Petersen M."/>
            <person name="Berrin J.G."/>
            <person name="Delaux P.M."/>
            <person name="Dal Grande F."/>
            <person name="Keller J."/>
        </authorList>
    </citation>
    <scope>NUCLEOTIDE SEQUENCE [LARGE SCALE GENOMIC DNA]</scope>
    <source>
        <strain evidence="7 8">SAG 2523</strain>
    </source>
</reference>
<comment type="caution">
    <text evidence="7">The sequence shown here is derived from an EMBL/GenBank/DDBJ whole genome shotgun (WGS) entry which is preliminary data.</text>
</comment>
<evidence type="ECO:0000256" key="2">
    <source>
        <dbReference type="ARBA" id="ARBA00022771"/>
    </source>
</evidence>
<protein>
    <recommendedName>
        <fullName evidence="6">RING-type domain-containing protein</fullName>
    </recommendedName>
</protein>
<proteinExistence type="predicted"/>
<dbReference type="GO" id="GO:0016567">
    <property type="term" value="P:protein ubiquitination"/>
    <property type="evidence" value="ECO:0007669"/>
    <property type="project" value="TreeGrafter"/>
</dbReference>
<name>A0AAW1TGD2_9CHLO</name>
<evidence type="ECO:0000256" key="4">
    <source>
        <dbReference type="PROSITE-ProRule" id="PRU00175"/>
    </source>
</evidence>
<evidence type="ECO:0000256" key="3">
    <source>
        <dbReference type="ARBA" id="ARBA00022833"/>
    </source>
</evidence>